<keyword evidence="6" id="KW-1015">Disulfide bond</keyword>
<evidence type="ECO:0000256" key="1">
    <source>
        <dbReference type="ARBA" id="ARBA00000032"/>
    </source>
</evidence>
<feature type="transmembrane region" description="Helical" evidence="8">
    <location>
        <begin position="448"/>
        <end position="468"/>
    </location>
</feature>
<proteinExistence type="inferred from homology"/>
<feature type="signal peptide" evidence="9">
    <location>
        <begin position="1"/>
        <end position="21"/>
    </location>
</feature>
<comment type="similarity">
    <text evidence="2">Belongs to the histidine acid phosphatase family.</text>
</comment>
<evidence type="ECO:0000256" key="5">
    <source>
        <dbReference type="ARBA" id="ARBA00022801"/>
    </source>
</evidence>
<evidence type="ECO:0000256" key="9">
    <source>
        <dbReference type="SAM" id="SignalP"/>
    </source>
</evidence>
<dbReference type="PROSITE" id="PS00616">
    <property type="entry name" value="HIS_ACID_PHOSPHAT_1"/>
    <property type="match status" value="1"/>
</dbReference>
<dbReference type="Pfam" id="PF00328">
    <property type="entry name" value="His_Phos_2"/>
    <property type="match status" value="1"/>
</dbReference>
<dbReference type="EC" id="3.1.3.2" evidence="3"/>
<dbReference type="RefSeq" id="XP_055880247.1">
    <property type="nucleotide sequence ID" value="XM_056024272.1"/>
</dbReference>
<name>A0A9W2ZYX7_BIOGL</name>
<evidence type="ECO:0000313" key="10">
    <source>
        <dbReference type="Proteomes" id="UP001165740"/>
    </source>
</evidence>
<organism evidence="10 11">
    <name type="scientific">Biomphalaria glabrata</name>
    <name type="common">Bloodfluke planorb</name>
    <name type="synonym">Freshwater snail</name>
    <dbReference type="NCBI Taxonomy" id="6526"/>
    <lineage>
        <taxon>Eukaryota</taxon>
        <taxon>Metazoa</taxon>
        <taxon>Spiralia</taxon>
        <taxon>Lophotrochozoa</taxon>
        <taxon>Mollusca</taxon>
        <taxon>Gastropoda</taxon>
        <taxon>Heterobranchia</taxon>
        <taxon>Euthyneura</taxon>
        <taxon>Panpulmonata</taxon>
        <taxon>Hygrophila</taxon>
        <taxon>Lymnaeoidea</taxon>
        <taxon>Planorbidae</taxon>
        <taxon>Biomphalaria</taxon>
    </lineage>
</organism>
<keyword evidence="8" id="KW-0472">Membrane</keyword>
<dbReference type="Proteomes" id="UP001165740">
    <property type="component" value="Chromosome 1"/>
</dbReference>
<accession>A0A9W2ZYX7</accession>
<keyword evidence="10" id="KW-1185">Reference proteome</keyword>
<dbReference type="CDD" id="cd07061">
    <property type="entry name" value="HP_HAP_like"/>
    <property type="match status" value="1"/>
</dbReference>
<dbReference type="InterPro" id="IPR050645">
    <property type="entry name" value="Histidine_acid_phosphatase"/>
</dbReference>
<dbReference type="SUPFAM" id="SSF53254">
    <property type="entry name" value="Phosphoglycerate mutase-like"/>
    <property type="match status" value="1"/>
</dbReference>
<dbReference type="GeneID" id="106073094"/>
<keyword evidence="4 9" id="KW-0732">Signal</keyword>
<dbReference type="GO" id="GO:0003993">
    <property type="term" value="F:acid phosphatase activity"/>
    <property type="evidence" value="ECO:0007669"/>
    <property type="project" value="UniProtKB-EC"/>
</dbReference>
<feature type="chain" id="PRO_5040948284" description="acid phosphatase" evidence="9">
    <location>
        <begin position="22"/>
        <end position="523"/>
    </location>
</feature>
<dbReference type="PANTHER" id="PTHR11567:SF211">
    <property type="entry name" value="PROSTATIC ACID PHOSPHATASE"/>
    <property type="match status" value="1"/>
</dbReference>
<evidence type="ECO:0000256" key="7">
    <source>
        <dbReference type="ARBA" id="ARBA00023180"/>
    </source>
</evidence>
<dbReference type="InterPro" id="IPR033379">
    <property type="entry name" value="Acid_Pase_AS"/>
</dbReference>
<comment type="catalytic activity">
    <reaction evidence="1">
        <text>a phosphate monoester + H2O = an alcohol + phosphate</text>
        <dbReference type="Rhea" id="RHEA:15017"/>
        <dbReference type="ChEBI" id="CHEBI:15377"/>
        <dbReference type="ChEBI" id="CHEBI:30879"/>
        <dbReference type="ChEBI" id="CHEBI:43474"/>
        <dbReference type="ChEBI" id="CHEBI:67140"/>
        <dbReference type="EC" id="3.1.3.2"/>
    </reaction>
</comment>
<keyword evidence="8" id="KW-0812">Transmembrane</keyword>
<evidence type="ECO:0000256" key="8">
    <source>
        <dbReference type="SAM" id="Phobius"/>
    </source>
</evidence>
<keyword evidence="8" id="KW-1133">Transmembrane helix</keyword>
<dbReference type="PANTHER" id="PTHR11567">
    <property type="entry name" value="ACID PHOSPHATASE-RELATED"/>
    <property type="match status" value="1"/>
</dbReference>
<reference evidence="11" key="1">
    <citation type="submission" date="2025-08" db="UniProtKB">
        <authorList>
            <consortium name="RefSeq"/>
        </authorList>
    </citation>
    <scope>IDENTIFICATION</scope>
</reference>
<keyword evidence="7" id="KW-0325">Glycoprotein</keyword>
<evidence type="ECO:0000256" key="3">
    <source>
        <dbReference type="ARBA" id="ARBA00012646"/>
    </source>
</evidence>
<keyword evidence="5" id="KW-0378">Hydrolase</keyword>
<evidence type="ECO:0000313" key="11">
    <source>
        <dbReference type="RefSeq" id="XP_055880247.1"/>
    </source>
</evidence>
<dbReference type="AlphaFoldDB" id="A0A9W2ZYX7"/>
<dbReference type="OMA" id="HRIANGT"/>
<dbReference type="InterPro" id="IPR000560">
    <property type="entry name" value="His_Pase_clade-2"/>
</dbReference>
<dbReference type="InterPro" id="IPR029033">
    <property type="entry name" value="His_PPase_superfam"/>
</dbReference>
<evidence type="ECO:0000256" key="6">
    <source>
        <dbReference type="ARBA" id="ARBA00023157"/>
    </source>
</evidence>
<dbReference type="Gene3D" id="3.40.50.1240">
    <property type="entry name" value="Phosphoglycerate mutase-like"/>
    <property type="match status" value="1"/>
</dbReference>
<dbReference type="OrthoDB" id="258392at2759"/>
<evidence type="ECO:0000256" key="4">
    <source>
        <dbReference type="ARBA" id="ARBA00022729"/>
    </source>
</evidence>
<sequence length="523" mass="59962">MSLIFICLLVTIHTHTGKILAAQLLTSMELSDVKNGVLLILVTVLVHSCMIRGHVEVEENNLLKEISNLAAVKGLSEKETRHSRVLERSNIEDTITTLVLLQVVFRHGDRSPTHTYPNDPYKDYWPQGLGQLSKVGKIQAHNLGKSLQQNYTKFLGTKYNHSQIFVRSSDYDRTLMTAECVLAGLFPPSKENHDPDKKFFTSLSNQWQPIPVHSVPLKFDILLRPSHSCPFIQHLRTEREANQLLNRTGLFDKQHMLELSQRTGMEMNFTSLFDFVDNIFCLKQHNLPPPVWLSQEMQNRLIKYKLKRELVSPKDAKYLMGTLFTTLLNNMQNKILHTTDPVKINLFSAHESTVRFLKALLGVDNQREVPYIGAVIIELHKFNDAYYVKFVYREDSRSEALLVNGCNNMTLCPFEVFQKAYQDLVFSNDECADIRLADVSQHFLIDNLVPILVAVLVLCLALLAFLGYKVYTVKHQLKQTLTQDQYTLLENDLEVSDSEKEFELEEISGLYDKVYDKAGNSLQ</sequence>
<gene>
    <name evidence="11" type="primary">LOC106073094</name>
</gene>
<protein>
    <recommendedName>
        <fullName evidence="3">acid phosphatase</fullName>
        <ecNumber evidence="3">3.1.3.2</ecNumber>
    </recommendedName>
</protein>
<evidence type="ECO:0000256" key="2">
    <source>
        <dbReference type="ARBA" id="ARBA00005375"/>
    </source>
</evidence>